<dbReference type="KEGG" id="epa:114574913"/>
<proteinExistence type="predicted"/>
<dbReference type="OrthoDB" id="2157641at2759"/>
<dbReference type="Proteomes" id="UP000887567">
    <property type="component" value="Unplaced"/>
</dbReference>
<organism evidence="1 2">
    <name type="scientific">Exaiptasia diaphana</name>
    <name type="common">Tropical sea anemone</name>
    <name type="synonym">Aiptasia pulchella</name>
    <dbReference type="NCBI Taxonomy" id="2652724"/>
    <lineage>
        <taxon>Eukaryota</taxon>
        <taxon>Metazoa</taxon>
        <taxon>Cnidaria</taxon>
        <taxon>Anthozoa</taxon>
        <taxon>Hexacorallia</taxon>
        <taxon>Actiniaria</taxon>
        <taxon>Aiptasiidae</taxon>
        <taxon>Exaiptasia</taxon>
    </lineage>
</organism>
<dbReference type="EnsemblMetazoa" id="XM_028658626.1">
    <property type="protein sequence ID" value="XP_028514427.1"/>
    <property type="gene ID" value="LOC114574913"/>
</dbReference>
<evidence type="ECO:0000313" key="2">
    <source>
        <dbReference type="Proteomes" id="UP000887567"/>
    </source>
</evidence>
<keyword evidence="2" id="KW-1185">Reference proteome</keyword>
<dbReference type="GeneID" id="114574913"/>
<dbReference type="RefSeq" id="XP_028514427.1">
    <property type="nucleotide sequence ID" value="XM_028658626.1"/>
</dbReference>
<sequence>MKEWIDIINLVAATFSSPPLAAPVGSSKRFQRPVLPFSKTRLTLVKQIEHHEKKAKESQDDLIACLQSEPRNGSSRDLQEWQEKRDFFEYEYKRYMTYVSCLRGSKLESKMREKSKTEARSAESIILQLKRSSSIGNIDSSQGYRPRNLRDSYFMAIYQGQ</sequence>
<name>A0A913YIU6_EXADI</name>
<protein>
    <recommendedName>
        <fullName evidence="3">PH domain-containing protein</fullName>
    </recommendedName>
</protein>
<accession>A0A913YIU6</accession>
<dbReference type="AlphaFoldDB" id="A0A913YIU6"/>
<evidence type="ECO:0008006" key="3">
    <source>
        <dbReference type="Google" id="ProtNLM"/>
    </source>
</evidence>
<reference evidence="1" key="1">
    <citation type="submission" date="2022-11" db="UniProtKB">
        <authorList>
            <consortium name="EnsemblMetazoa"/>
        </authorList>
    </citation>
    <scope>IDENTIFICATION</scope>
</reference>
<evidence type="ECO:0000313" key="1">
    <source>
        <dbReference type="EnsemblMetazoa" id="XP_028514427.1"/>
    </source>
</evidence>